<dbReference type="KEGG" id="vg:55013155"/>
<evidence type="ECO:0000313" key="2">
    <source>
        <dbReference type="Proteomes" id="UP000297046"/>
    </source>
</evidence>
<dbReference type="RefSeq" id="YP_009821670.1">
    <property type="nucleotide sequence ID" value="NC_048178.1"/>
</dbReference>
<keyword evidence="2" id="KW-1185">Reference proteome</keyword>
<dbReference type="Proteomes" id="UP000297046">
    <property type="component" value="Segment"/>
</dbReference>
<dbReference type="GeneID" id="55013155"/>
<dbReference type="EMBL" id="MK651787">
    <property type="protein sequence ID" value="QBZ71582.1"/>
    <property type="molecule type" value="Genomic_DNA"/>
</dbReference>
<protein>
    <recommendedName>
        <fullName evidence="3">DNA polymerase III beta sliding clamp central domain-containing protein</fullName>
    </recommendedName>
</protein>
<proteinExistence type="predicted"/>
<accession>A0A4D6DZ43</accession>
<organism evidence="1 2">
    <name type="scientific">Escherichia phage Sortsne</name>
    <dbReference type="NCBI Taxonomy" id="2562456"/>
    <lineage>
        <taxon>Viruses</taxon>
        <taxon>Duplodnaviria</taxon>
        <taxon>Heunggongvirae</taxon>
        <taxon>Uroviricota</taxon>
        <taxon>Caudoviricetes</taxon>
        <taxon>Sortsnevirus</taxon>
        <taxon>Sortsnevirus sortsne</taxon>
    </lineage>
</organism>
<evidence type="ECO:0000313" key="1">
    <source>
        <dbReference type="EMBL" id="QBZ71582.1"/>
    </source>
</evidence>
<evidence type="ECO:0008006" key="3">
    <source>
        <dbReference type="Google" id="ProtNLM"/>
    </source>
</evidence>
<name>A0A4D6DZ43_9CAUD</name>
<sequence length="194" mass="20883">MIIYAPVEALRAHALTQAKNDVRYYLNAVHLKGNTIQSSNGHVALSSAHGLVNAPEEGVILKISTPPSGRAFSTAVIDTEAGIVYWTSAIADKPKDLAEYDFRKMRGAVGTVDVVDARYPDVDRLISGQKAGAKAITEIKVASEYLGLIEKLGKKFGAKMPFASLHFAAKDQPLRVEFETPCGPATFIIMPARG</sequence>
<reference evidence="2" key="1">
    <citation type="submission" date="2019-03" db="EMBL/GenBank/DDBJ databases">
        <authorList>
            <person name="Olsen N.S."/>
            <person name="Kot W."/>
            <person name="Hansen L.H."/>
        </authorList>
    </citation>
    <scope>NUCLEOTIDE SEQUENCE [LARGE SCALE GENOMIC DNA]</scope>
</reference>